<evidence type="ECO:0000313" key="3">
    <source>
        <dbReference type="Proteomes" id="UP000190341"/>
    </source>
</evidence>
<dbReference type="AlphaFoldDB" id="A0A1T5JGR0"/>
<keyword evidence="3" id="KW-1185">Reference proteome</keyword>
<sequence>MTNAASKQAGFTLMELMITVAIVAILSTIAYGSYSDQVTRSRRAAAGACLLERAQFMERYYTTNMTYVGAPDPLPACDADVASHYGTPEFSGAVTQNAYTLQIVPTGSQEANDTKCATLQVDSRGTRSATGTASATPAECW</sequence>
<feature type="transmembrane region" description="Helical" evidence="1">
    <location>
        <begin position="16"/>
        <end position="34"/>
    </location>
</feature>
<dbReference type="Gene3D" id="3.30.700.10">
    <property type="entry name" value="Glycoprotein, Type 4 Pilin"/>
    <property type="match status" value="1"/>
</dbReference>
<dbReference type="Pfam" id="PF16732">
    <property type="entry name" value="ComP_DUS"/>
    <property type="match status" value="1"/>
</dbReference>
<accession>A0A1T5JGR0</accession>
<dbReference type="InterPro" id="IPR045584">
    <property type="entry name" value="Pilin-like"/>
</dbReference>
<dbReference type="OrthoDB" id="5296638at2"/>
<dbReference type="NCBIfam" id="TIGR02532">
    <property type="entry name" value="IV_pilin_GFxxxE"/>
    <property type="match status" value="1"/>
</dbReference>
<keyword evidence="1" id="KW-0472">Membrane</keyword>
<name>A0A1T5JGR0_9GAMM</name>
<dbReference type="EMBL" id="FUZV01000001">
    <property type="protein sequence ID" value="SKC50630.1"/>
    <property type="molecule type" value="Genomic_DNA"/>
</dbReference>
<dbReference type="STRING" id="428993.SAMN06296058_0795"/>
<keyword evidence="1" id="KW-0812">Transmembrane</keyword>
<dbReference type="SUPFAM" id="SSF54523">
    <property type="entry name" value="Pili subunits"/>
    <property type="match status" value="1"/>
</dbReference>
<organism evidence="2 3">
    <name type="scientific">Pseudoxanthomonas indica</name>
    <dbReference type="NCBI Taxonomy" id="428993"/>
    <lineage>
        <taxon>Bacteria</taxon>
        <taxon>Pseudomonadati</taxon>
        <taxon>Pseudomonadota</taxon>
        <taxon>Gammaproteobacteria</taxon>
        <taxon>Lysobacterales</taxon>
        <taxon>Lysobacteraceae</taxon>
        <taxon>Pseudoxanthomonas</taxon>
    </lineage>
</organism>
<dbReference type="GO" id="GO:0043683">
    <property type="term" value="P:type IV pilus assembly"/>
    <property type="evidence" value="ECO:0007669"/>
    <property type="project" value="InterPro"/>
</dbReference>
<dbReference type="InterPro" id="IPR031982">
    <property type="entry name" value="PilE-like"/>
</dbReference>
<evidence type="ECO:0000313" key="2">
    <source>
        <dbReference type="EMBL" id="SKC50630.1"/>
    </source>
</evidence>
<keyword evidence="1" id="KW-1133">Transmembrane helix</keyword>
<dbReference type="RefSeq" id="WP_079723168.1">
    <property type="nucleotide sequence ID" value="NZ_BMCL01000003.1"/>
</dbReference>
<evidence type="ECO:0000256" key="1">
    <source>
        <dbReference type="SAM" id="Phobius"/>
    </source>
</evidence>
<gene>
    <name evidence="2" type="ORF">SAMN06296058_0795</name>
</gene>
<dbReference type="InterPro" id="IPR012902">
    <property type="entry name" value="N_methyl_site"/>
</dbReference>
<dbReference type="Proteomes" id="UP000190341">
    <property type="component" value="Unassembled WGS sequence"/>
</dbReference>
<proteinExistence type="predicted"/>
<dbReference type="Pfam" id="PF07963">
    <property type="entry name" value="N_methyl"/>
    <property type="match status" value="1"/>
</dbReference>
<reference evidence="2 3" key="1">
    <citation type="submission" date="2017-02" db="EMBL/GenBank/DDBJ databases">
        <authorList>
            <person name="Peterson S.W."/>
        </authorList>
    </citation>
    <scope>NUCLEOTIDE SEQUENCE [LARGE SCALE GENOMIC DNA]</scope>
    <source>
        <strain evidence="2 3">P15</strain>
    </source>
</reference>
<protein>
    <submittedName>
        <fullName evidence="2">Type IV pilus assembly protein PilE</fullName>
    </submittedName>
</protein>